<accession>A0ABS8IU22</accession>
<feature type="transmembrane region" description="Helical" evidence="11">
    <location>
        <begin position="22"/>
        <end position="40"/>
    </location>
</feature>
<evidence type="ECO:0000256" key="6">
    <source>
        <dbReference type="ARBA" id="ARBA00022692"/>
    </source>
</evidence>
<evidence type="ECO:0000256" key="1">
    <source>
        <dbReference type="ARBA" id="ARBA00004377"/>
    </source>
</evidence>
<reference evidence="13 14" key="1">
    <citation type="submission" date="2021-11" db="EMBL/GenBank/DDBJ databases">
        <authorList>
            <person name="Huq M.A."/>
        </authorList>
    </citation>
    <scope>NUCLEOTIDE SEQUENCE [LARGE SCALE GENOMIC DNA]</scope>
    <source>
        <strain evidence="13 14">MAHUQ-52</strain>
    </source>
</reference>
<comment type="subcellular location">
    <subcellularLocation>
        <location evidence="1">Cell inner membrane</location>
        <topology evidence="1">Single-pass membrane protein</topology>
    </subcellularLocation>
</comment>
<keyword evidence="5" id="KW-0997">Cell inner membrane</keyword>
<keyword evidence="8 11" id="KW-0472">Membrane</keyword>
<evidence type="ECO:0000256" key="7">
    <source>
        <dbReference type="ARBA" id="ARBA00022989"/>
    </source>
</evidence>
<name>A0ABS8IU22_9BURK</name>
<evidence type="ECO:0000256" key="9">
    <source>
        <dbReference type="ARBA" id="ARBA00025772"/>
    </source>
</evidence>
<evidence type="ECO:0000256" key="3">
    <source>
        <dbReference type="ARBA" id="ARBA00022475"/>
    </source>
</evidence>
<evidence type="ECO:0000256" key="10">
    <source>
        <dbReference type="ARBA" id="ARBA00030775"/>
    </source>
</evidence>
<keyword evidence="7 11" id="KW-1133">Transmembrane helix</keyword>
<dbReference type="InterPro" id="IPR022346">
    <property type="entry name" value="T2SS_GspH"/>
</dbReference>
<evidence type="ECO:0000256" key="2">
    <source>
        <dbReference type="ARBA" id="ARBA00021549"/>
    </source>
</evidence>
<evidence type="ECO:0000256" key="5">
    <source>
        <dbReference type="ARBA" id="ARBA00022519"/>
    </source>
</evidence>
<gene>
    <name evidence="13" type="ORF">LMJ30_14245</name>
</gene>
<dbReference type="SUPFAM" id="SSF54523">
    <property type="entry name" value="Pili subunits"/>
    <property type="match status" value="1"/>
</dbReference>
<evidence type="ECO:0000259" key="12">
    <source>
        <dbReference type="Pfam" id="PF12019"/>
    </source>
</evidence>
<proteinExistence type="inferred from homology"/>
<organism evidence="13 14">
    <name type="scientific">Massilia agrisoli</name>
    <dbReference type="NCBI Taxonomy" id="2892444"/>
    <lineage>
        <taxon>Bacteria</taxon>
        <taxon>Pseudomonadati</taxon>
        <taxon>Pseudomonadota</taxon>
        <taxon>Betaproteobacteria</taxon>
        <taxon>Burkholderiales</taxon>
        <taxon>Oxalobacteraceae</taxon>
        <taxon>Telluria group</taxon>
        <taxon>Massilia</taxon>
    </lineage>
</organism>
<evidence type="ECO:0000256" key="8">
    <source>
        <dbReference type="ARBA" id="ARBA00023136"/>
    </source>
</evidence>
<feature type="domain" description="General secretion pathway GspH" evidence="12">
    <location>
        <begin position="52"/>
        <end position="175"/>
    </location>
</feature>
<evidence type="ECO:0000313" key="14">
    <source>
        <dbReference type="Proteomes" id="UP001198701"/>
    </source>
</evidence>
<protein>
    <recommendedName>
        <fullName evidence="2">Type II secretion system protein H</fullName>
    </recommendedName>
    <alternativeName>
        <fullName evidence="10">General secretion pathway protein H</fullName>
    </alternativeName>
</protein>
<dbReference type="InterPro" id="IPR045584">
    <property type="entry name" value="Pilin-like"/>
</dbReference>
<dbReference type="EMBL" id="JAJHPV010000013">
    <property type="protein sequence ID" value="MCC6072114.1"/>
    <property type="molecule type" value="Genomic_DNA"/>
</dbReference>
<evidence type="ECO:0000256" key="4">
    <source>
        <dbReference type="ARBA" id="ARBA00022481"/>
    </source>
</evidence>
<keyword evidence="14" id="KW-1185">Reference proteome</keyword>
<keyword evidence="4" id="KW-0488">Methylation</keyword>
<dbReference type="InterPro" id="IPR012902">
    <property type="entry name" value="N_methyl_site"/>
</dbReference>
<comment type="caution">
    <text evidence="13">The sequence shown here is derived from an EMBL/GenBank/DDBJ whole genome shotgun (WGS) entry which is preliminary data.</text>
</comment>
<dbReference type="Gene3D" id="3.55.40.10">
    <property type="entry name" value="minor pseudopilin epsh domain"/>
    <property type="match status" value="1"/>
</dbReference>
<dbReference type="RefSeq" id="WP_229432974.1">
    <property type="nucleotide sequence ID" value="NZ_JAJHPV010000013.1"/>
</dbReference>
<keyword evidence="3" id="KW-1003">Cell membrane</keyword>
<comment type="similarity">
    <text evidence="9">Belongs to the GSP H family.</text>
</comment>
<keyword evidence="6 11" id="KW-0812">Transmembrane</keyword>
<sequence>MHTYATHHSLPGSSDGFSLSELLATVAIVAIVTTVGLPMLRGFIDDAAVSSAADRMLASLNYTRSEAVKRNTRVTMCRSAGGAGCDAASAAGDWRGGWIIFVDGGDAGAYDDGDEILRVEGELSGSAMLLGTGAVADYVSYASTGQARLADGSGQAGVIAACVASPGIRRRKIALTAGTGWVGVDIVAGSADCTS</sequence>
<evidence type="ECO:0000256" key="11">
    <source>
        <dbReference type="SAM" id="Phobius"/>
    </source>
</evidence>
<dbReference type="Pfam" id="PF12019">
    <property type="entry name" value="GspH"/>
    <property type="match status" value="1"/>
</dbReference>
<evidence type="ECO:0000313" key="13">
    <source>
        <dbReference type="EMBL" id="MCC6072114.1"/>
    </source>
</evidence>
<dbReference type="Proteomes" id="UP001198701">
    <property type="component" value="Unassembled WGS sequence"/>
</dbReference>
<dbReference type="NCBIfam" id="TIGR02532">
    <property type="entry name" value="IV_pilin_GFxxxE"/>
    <property type="match status" value="1"/>
</dbReference>